<keyword evidence="3" id="KW-1185">Reference proteome</keyword>
<evidence type="ECO:0008006" key="4">
    <source>
        <dbReference type="Google" id="ProtNLM"/>
    </source>
</evidence>
<evidence type="ECO:0000313" key="3">
    <source>
        <dbReference type="Proteomes" id="UP000824469"/>
    </source>
</evidence>
<reference evidence="2 3" key="1">
    <citation type="journal article" date="2021" name="Nat. Plants">
        <title>The Taxus genome provides insights into paclitaxel biosynthesis.</title>
        <authorList>
            <person name="Xiong X."/>
            <person name="Gou J."/>
            <person name="Liao Q."/>
            <person name="Li Y."/>
            <person name="Zhou Q."/>
            <person name="Bi G."/>
            <person name="Li C."/>
            <person name="Du R."/>
            <person name="Wang X."/>
            <person name="Sun T."/>
            <person name="Guo L."/>
            <person name="Liang H."/>
            <person name="Lu P."/>
            <person name="Wu Y."/>
            <person name="Zhang Z."/>
            <person name="Ro D.K."/>
            <person name="Shang Y."/>
            <person name="Huang S."/>
            <person name="Yan J."/>
        </authorList>
    </citation>
    <scope>NUCLEOTIDE SEQUENCE [LARGE SCALE GENOMIC DNA]</scope>
    <source>
        <strain evidence="2">Ta-2019</strain>
    </source>
</reference>
<accession>A0AA38G4T5</accession>
<dbReference type="Proteomes" id="UP000824469">
    <property type="component" value="Unassembled WGS sequence"/>
</dbReference>
<dbReference type="EMBL" id="JAHRHJ020000005">
    <property type="protein sequence ID" value="KAH9316032.1"/>
    <property type="molecule type" value="Genomic_DNA"/>
</dbReference>
<sequence>MLLFLWMSSTMPYFFLLMISIILFLSRKKSSFVLRIGKRACLTLAICPRSIESNKTLCLQSTFEKVFRAPSLYFQISSYVVDTYYGWGWERCLQSGVCVSKTIEIYHPSKKSWTIAFVFPKDLKLHVGKTILLCKGLLFCGTSKPPGIMVYNIHSREVKETINLAPFPCWPMCPFKAGNLCRFDLIACGSTIILVAASPQHFILWEFEMKNLWNLKEIARMPESLYSEFLMKPPDTCFVNSDFRLYCEHIGVGDYVCFRNSNNTEVIAYNLRQQLWGWLPSRPDAHAHGKWPWEVMGRCRGKGMGFEPRLDVQLSFPI</sequence>
<protein>
    <recommendedName>
        <fullName evidence="4">F-box protein</fullName>
    </recommendedName>
</protein>
<keyword evidence="1" id="KW-0472">Membrane</keyword>
<keyword evidence="1" id="KW-1133">Transmembrane helix</keyword>
<feature type="transmembrane region" description="Helical" evidence="1">
    <location>
        <begin position="6"/>
        <end position="25"/>
    </location>
</feature>
<organism evidence="2 3">
    <name type="scientific">Taxus chinensis</name>
    <name type="common">Chinese yew</name>
    <name type="synonym">Taxus wallichiana var. chinensis</name>
    <dbReference type="NCBI Taxonomy" id="29808"/>
    <lineage>
        <taxon>Eukaryota</taxon>
        <taxon>Viridiplantae</taxon>
        <taxon>Streptophyta</taxon>
        <taxon>Embryophyta</taxon>
        <taxon>Tracheophyta</taxon>
        <taxon>Spermatophyta</taxon>
        <taxon>Pinopsida</taxon>
        <taxon>Pinidae</taxon>
        <taxon>Conifers II</taxon>
        <taxon>Cupressales</taxon>
        <taxon>Taxaceae</taxon>
        <taxon>Taxus</taxon>
    </lineage>
</organism>
<dbReference type="PANTHER" id="PTHR31672">
    <property type="entry name" value="BNACNNG10540D PROTEIN"/>
    <property type="match status" value="1"/>
</dbReference>
<comment type="caution">
    <text evidence="2">The sequence shown here is derived from an EMBL/GenBank/DDBJ whole genome shotgun (WGS) entry which is preliminary data.</text>
</comment>
<dbReference type="InterPro" id="IPR050796">
    <property type="entry name" value="SCF_F-box_component"/>
</dbReference>
<keyword evidence="1" id="KW-0812">Transmembrane</keyword>
<dbReference type="PANTHER" id="PTHR31672:SF2">
    <property type="entry name" value="F-BOX DOMAIN-CONTAINING PROTEIN"/>
    <property type="match status" value="1"/>
</dbReference>
<dbReference type="AlphaFoldDB" id="A0AA38G4T5"/>
<proteinExistence type="predicted"/>
<evidence type="ECO:0000313" key="2">
    <source>
        <dbReference type="EMBL" id="KAH9316032.1"/>
    </source>
</evidence>
<name>A0AA38G4T5_TAXCH</name>
<evidence type="ECO:0000256" key="1">
    <source>
        <dbReference type="SAM" id="Phobius"/>
    </source>
</evidence>
<gene>
    <name evidence="2" type="ORF">KI387_024659</name>
</gene>